<evidence type="ECO:0000256" key="5">
    <source>
        <dbReference type="SAM" id="Phobius"/>
    </source>
</evidence>
<feature type="domain" description="Cytochrome c" evidence="6">
    <location>
        <begin position="314"/>
        <end position="406"/>
    </location>
</feature>
<keyword evidence="1 4" id="KW-0349">Heme</keyword>
<proteinExistence type="predicted"/>
<accession>A0ABS9D7F7</accession>
<evidence type="ECO:0000256" key="3">
    <source>
        <dbReference type="ARBA" id="ARBA00023004"/>
    </source>
</evidence>
<evidence type="ECO:0000256" key="1">
    <source>
        <dbReference type="ARBA" id="ARBA00022617"/>
    </source>
</evidence>
<feature type="transmembrane region" description="Helical" evidence="5">
    <location>
        <begin position="282"/>
        <end position="299"/>
    </location>
</feature>
<feature type="transmembrane region" description="Helical" evidence="5">
    <location>
        <begin position="148"/>
        <end position="167"/>
    </location>
</feature>
<keyword evidence="5" id="KW-0472">Membrane</keyword>
<keyword evidence="5" id="KW-1133">Transmembrane helix</keyword>
<organism evidence="7 8">
    <name type="scientific">Paraglaciecola algarum</name>
    <dbReference type="NCBI Taxonomy" id="3050085"/>
    <lineage>
        <taxon>Bacteria</taxon>
        <taxon>Pseudomonadati</taxon>
        <taxon>Pseudomonadota</taxon>
        <taxon>Gammaproteobacteria</taxon>
        <taxon>Alteromonadales</taxon>
        <taxon>Alteromonadaceae</taxon>
        <taxon>Paraglaciecola</taxon>
    </lineage>
</organism>
<name>A0ABS9D7F7_9ALTE</name>
<evidence type="ECO:0000256" key="2">
    <source>
        <dbReference type="ARBA" id="ARBA00022723"/>
    </source>
</evidence>
<dbReference type="PROSITE" id="PS51007">
    <property type="entry name" value="CYTC"/>
    <property type="match status" value="1"/>
</dbReference>
<sequence>MTTFIDWLNLGFRWFHVVAAIAWIGASFYFIWLDLSLREPPKWKKDKGVKGDLWAIHGGGIYEVAKYQLRPDEMPKTLHWFKWEAYSTWLSGTALLVVLYYLQAQSYLVGSNTWIQSPNLAIAASVGFIVGAQLIYELLLRTPLVKKGLMFALSLVVLITIASWLAHNLFSARAAYLHVGAMMATWMAGNVFWGIMPAQRKFVDAVSKNQTPDENLALFAKLRSTHNNYLTLPVIFCMISNHYPFVYGHEFGWLAVVAIGCCLAWGRHYFNLKHTGNKQPMVAISSLIGLVLVAVTLSFTKPKPSLAIDASTQNSAAQSQLSLAKLTVKTDLLVQIHCANCHSNTPTQAGFTAPPAGIVIDSLETLSQQSAKATEAIQSGYMPLGNMTQLTDDERANMLIWLATNTKD</sequence>
<keyword evidence="8" id="KW-1185">Reference proteome</keyword>
<feature type="transmembrane region" description="Helical" evidence="5">
    <location>
        <begin position="114"/>
        <end position="136"/>
    </location>
</feature>
<evidence type="ECO:0000256" key="4">
    <source>
        <dbReference type="PROSITE-ProRule" id="PRU00433"/>
    </source>
</evidence>
<keyword evidence="2 4" id="KW-0479">Metal-binding</keyword>
<gene>
    <name evidence="7" type="ORF">L0668_11400</name>
</gene>
<feature type="transmembrane region" description="Helical" evidence="5">
    <location>
        <begin position="173"/>
        <end position="193"/>
    </location>
</feature>
<feature type="transmembrane region" description="Helical" evidence="5">
    <location>
        <begin position="12"/>
        <end position="35"/>
    </location>
</feature>
<feature type="transmembrane region" description="Helical" evidence="5">
    <location>
        <begin position="83"/>
        <end position="102"/>
    </location>
</feature>
<dbReference type="Pfam" id="PF06181">
    <property type="entry name" value="Urate_ox_N"/>
    <property type="match status" value="1"/>
</dbReference>
<reference evidence="7 8" key="1">
    <citation type="submission" date="2022-01" db="EMBL/GenBank/DDBJ databases">
        <title>Paraglaciecola sp. G1-23.</title>
        <authorList>
            <person name="Jin M.S."/>
            <person name="Han D.M."/>
            <person name="Kim H.M."/>
            <person name="Jeon C.O."/>
        </authorList>
    </citation>
    <scope>NUCLEOTIDE SEQUENCE [LARGE SCALE GENOMIC DNA]</scope>
    <source>
        <strain evidence="7 8">G1-23</strain>
    </source>
</reference>
<dbReference type="InterPro" id="IPR010389">
    <property type="entry name" value="Urate_ox_N"/>
</dbReference>
<comment type="caution">
    <text evidence="7">The sequence shown here is derived from an EMBL/GenBank/DDBJ whole genome shotgun (WGS) entry which is preliminary data.</text>
</comment>
<protein>
    <submittedName>
        <fullName evidence="7">Urate hydroxylase PuuD</fullName>
    </submittedName>
</protein>
<feature type="transmembrane region" description="Helical" evidence="5">
    <location>
        <begin position="251"/>
        <end position="270"/>
    </location>
</feature>
<keyword evidence="5" id="KW-0812">Transmembrane</keyword>
<evidence type="ECO:0000313" key="7">
    <source>
        <dbReference type="EMBL" id="MCF2948715.1"/>
    </source>
</evidence>
<dbReference type="InterPro" id="IPR036909">
    <property type="entry name" value="Cyt_c-like_dom_sf"/>
</dbReference>
<dbReference type="SUPFAM" id="SSF46626">
    <property type="entry name" value="Cytochrome c"/>
    <property type="match status" value="1"/>
</dbReference>
<dbReference type="InterPro" id="IPR009056">
    <property type="entry name" value="Cyt_c-like_dom"/>
</dbReference>
<dbReference type="Proteomes" id="UP001521137">
    <property type="component" value="Unassembled WGS sequence"/>
</dbReference>
<keyword evidence="3 4" id="KW-0408">Iron</keyword>
<dbReference type="EMBL" id="JAKGAS010000005">
    <property type="protein sequence ID" value="MCF2948715.1"/>
    <property type="molecule type" value="Genomic_DNA"/>
</dbReference>
<evidence type="ECO:0000313" key="8">
    <source>
        <dbReference type="Proteomes" id="UP001521137"/>
    </source>
</evidence>
<evidence type="ECO:0000259" key="6">
    <source>
        <dbReference type="PROSITE" id="PS51007"/>
    </source>
</evidence>
<dbReference type="RefSeq" id="WP_235312688.1">
    <property type="nucleotide sequence ID" value="NZ_JAKGAS010000005.1"/>
</dbReference>